<dbReference type="AlphaFoldDB" id="A0A2I0X6K4"/>
<reference evidence="1 2" key="2">
    <citation type="journal article" date="2017" name="Nature">
        <title>The Apostasia genome and the evolution of orchids.</title>
        <authorList>
            <person name="Zhang G.Q."/>
            <person name="Liu K.W."/>
            <person name="Li Z."/>
            <person name="Lohaus R."/>
            <person name="Hsiao Y.Y."/>
            <person name="Niu S.C."/>
            <person name="Wang J.Y."/>
            <person name="Lin Y.C."/>
            <person name="Xu Q."/>
            <person name="Chen L.J."/>
            <person name="Yoshida K."/>
            <person name="Fujiwara S."/>
            <person name="Wang Z.W."/>
            <person name="Zhang Y.Q."/>
            <person name="Mitsuda N."/>
            <person name="Wang M."/>
            <person name="Liu G.H."/>
            <person name="Pecoraro L."/>
            <person name="Huang H.X."/>
            <person name="Xiao X.J."/>
            <person name="Lin M."/>
            <person name="Wu X.Y."/>
            <person name="Wu W.L."/>
            <person name="Chen Y.Y."/>
            <person name="Chang S.B."/>
            <person name="Sakamoto S."/>
            <person name="Ohme-Takagi M."/>
            <person name="Yagi M."/>
            <person name="Zeng S.J."/>
            <person name="Shen C.Y."/>
            <person name="Yeh C.M."/>
            <person name="Luo Y.B."/>
            <person name="Tsai W.C."/>
            <person name="Van de Peer Y."/>
            <person name="Liu Z.J."/>
        </authorList>
    </citation>
    <scope>NUCLEOTIDE SEQUENCE [LARGE SCALE GENOMIC DNA]</scope>
    <source>
        <tissue evidence="1">The whole plant</tissue>
    </source>
</reference>
<protein>
    <submittedName>
        <fullName evidence="1">Phospholipase D p2</fullName>
    </submittedName>
</protein>
<evidence type="ECO:0000313" key="1">
    <source>
        <dbReference type="EMBL" id="PKU83526.1"/>
    </source>
</evidence>
<sequence length="142" mass="16338">MIASDPTRKVGRLAVEGIRERRYVHGFGFGGGKDGRVVILVEEKEGLWRDACVRENNNPMKLHFALVLMTRVATDCKKLSRNYGDETGAAPICMREFEPNSWEDTMKDEVDQSKYPHMPWYDFQCALWGPPCRDVARHFVQC</sequence>
<proteinExistence type="predicted"/>
<dbReference type="STRING" id="906689.A0A2I0X6K4"/>
<evidence type="ECO:0000313" key="2">
    <source>
        <dbReference type="Proteomes" id="UP000233837"/>
    </source>
</evidence>
<reference evidence="1 2" key="1">
    <citation type="journal article" date="2016" name="Sci. Rep.">
        <title>The Dendrobium catenatum Lindl. genome sequence provides insights into polysaccharide synthase, floral development and adaptive evolution.</title>
        <authorList>
            <person name="Zhang G.Q."/>
            <person name="Xu Q."/>
            <person name="Bian C."/>
            <person name="Tsai W.C."/>
            <person name="Yeh C.M."/>
            <person name="Liu K.W."/>
            <person name="Yoshida K."/>
            <person name="Zhang L.S."/>
            <person name="Chang S.B."/>
            <person name="Chen F."/>
            <person name="Shi Y."/>
            <person name="Su Y.Y."/>
            <person name="Zhang Y.Q."/>
            <person name="Chen L.J."/>
            <person name="Yin Y."/>
            <person name="Lin M."/>
            <person name="Huang H."/>
            <person name="Deng H."/>
            <person name="Wang Z.W."/>
            <person name="Zhu S.L."/>
            <person name="Zhao X."/>
            <person name="Deng C."/>
            <person name="Niu S.C."/>
            <person name="Huang J."/>
            <person name="Wang M."/>
            <person name="Liu G.H."/>
            <person name="Yang H.J."/>
            <person name="Xiao X.J."/>
            <person name="Hsiao Y.Y."/>
            <person name="Wu W.L."/>
            <person name="Chen Y.Y."/>
            <person name="Mitsuda N."/>
            <person name="Ohme-Takagi M."/>
            <person name="Luo Y.B."/>
            <person name="Van de Peer Y."/>
            <person name="Liu Z.J."/>
        </authorList>
    </citation>
    <scope>NUCLEOTIDE SEQUENCE [LARGE SCALE GENOMIC DNA]</scope>
    <source>
        <tissue evidence="1">The whole plant</tissue>
    </source>
</reference>
<keyword evidence="2" id="KW-1185">Reference proteome</keyword>
<organism evidence="1 2">
    <name type="scientific">Dendrobium catenatum</name>
    <dbReference type="NCBI Taxonomy" id="906689"/>
    <lineage>
        <taxon>Eukaryota</taxon>
        <taxon>Viridiplantae</taxon>
        <taxon>Streptophyta</taxon>
        <taxon>Embryophyta</taxon>
        <taxon>Tracheophyta</taxon>
        <taxon>Spermatophyta</taxon>
        <taxon>Magnoliopsida</taxon>
        <taxon>Liliopsida</taxon>
        <taxon>Asparagales</taxon>
        <taxon>Orchidaceae</taxon>
        <taxon>Epidendroideae</taxon>
        <taxon>Malaxideae</taxon>
        <taxon>Dendrobiinae</taxon>
        <taxon>Dendrobium</taxon>
    </lineage>
</organism>
<name>A0A2I0X6K4_9ASPA</name>
<gene>
    <name evidence="1" type="primary">PLDP2</name>
    <name evidence="1" type="ORF">MA16_Dca008213</name>
</gene>
<dbReference type="Proteomes" id="UP000233837">
    <property type="component" value="Unassembled WGS sequence"/>
</dbReference>
<accession>A0A2I0X6K4</accession>
<dbReference type="EMBL" id="KZ502094">
    <property type="protein sequence ID" value="PKU83526.1"/>
    <property type="molecule type" value="Genomic_DNA"/>
</dbReference>